<keyword evidence="1" id="KW-0092">Biotin</keyword>
<dbReference type="SUPFAM" id="SSF51230">
    <property type="entry name" value="Single hybrid motif"/>
    <property type="match status" value="1"/>
</dbReference>
<feature type="domain" description="Lipoyl-binding" evidence="2">
    <location>
        <begin position="7"/>
        <end position="85"/>
    </location>
</feature>
<comment type="caution">
    <text evidence="3">The sequence shown here is derived from an EMBL/GenBank/DDBJ whole genome shotgun (WGS) entry which is preliminary data.</text>
</comment>
<dbReference type="PANTHER" id="PTHR45266">
    <property type="entry name" value="OXALOACETATE DECARBOXYLASE ALPHA CHAIN"/>
    <property type="match status" value="1"/>
</dbReference>
<evidence type="ECO:0000313" key="4">
    <source>
        <dbReference type="Proteomes" id="UP000248214"/>
    </source>
</evidence>
<dbReference type="Pfam" id="PF00364">
    <property type="entry name" value="Biotin_lipoyl"/>
    <property type="match status" value="1"/>
</dbReference>
<reference evidence="3 4" key="1">
    <citation type="submission" date="2017-10" db="EMBL/GenBank/DDBJ databases">
        <title>Bacillus sp. nov., a halophilic bacterium isolated from a Keqin Lake.</title>
        <authorList>
            <person name="Wang H."/>
        </authorList>
    </citation>
    <scope>NUCLEOTIDE SEQUENCE [LARGE SCALE GENOMIC DNA]</scope>
    <source>
        <strain evidence="3 4">KQ-12</strain>
    </source>
</reference>
<dbReference type="CDD" id="cd06850">
    <property type="entry name" value="biotinyl_domain"/>
    <property type="match status" value="1"/>
</dbReference>
<organism evidence="3 4">
    <name type="scientific">Salipaludibacillus keqinensis</name>
    <dbReference type="NCBI Taxonomy" id="2045207"/>
    <lineage>
        <taxon>Bacteria</taxon>
        <taxon>Bacillati</taxon>
        <taxon>Bacillota</taxon>
        <taxon>Bacilli</taxon>
        <taxon>Bacillales</taxon>
        <taxon>Bacillaceae</taxon>
    </lineage>
</organism>
<evidence type="ECO:0000313" key="3">
    <source>
        <dbReference type="EMBL" id="PYZ93013.1"/>
    </source>
</evidence>
<evidence type="ECO:0000256" key="1">
    <source>
        <dbReference type="ARBA" id="ARBA00023267"/>
    </source>
</evidence>
<dbReference type="FunFam" id="2.40.50.100:FF:000003">
    <property type="entry name" value="Acetyl-CoA carboxylase biotin carboxyl carrier protein"/>
    <property type="match status" value="1"/>
</dbReference>
<protein>
    <recommendedName>
        <fullName evidence="2">Lipoyl-binding domain-containing protein</fullName>
    </recommendedName>
</protein>
<dbReference type="InterPro" id="IPR050709">
    <property type="entry name" value="Biotin_Carboxyl_Carrier/Decarb"/>
</dbReference>
<proteinExistence type="predicted"/>
<dbReference type="Proteomes" id="UP000248214">
    <property type="component" value="Unassembled WGS sequence"/>
</dbReference>
<evidence type="ECO:0000259" key="2">
    <source>
        <dbReference type="PROSITE" id="PS50968"/>
    </source>
</evidence>
<dbReference type="InterPro" id="IPR011053">
    <property type="entry name" value="Single_hybrid_motif"/>
</dbReference>
<sequence>MHPVVSYGKFLLPEGVEAVRCSMPGSVWKVLVEQGQQVKKGETIIIEESMKMEFPQHATCDGYVASIHVKPGDEVHAGQLIVGIMEEKEEAVSIK</sequence>
<dbReference type="OrthoDB" id="163546at2"/>
<gene>
    <name evidence="3" type="ORF">CR194_07380</name>
</gene>
<name>A0A323TK05_9BACI</name>
<dbReference type="Gene3D" id="2.40.50.100">
    <property type="match status" value="1"/>
</dbReference>
<dbReference type="InterPro" id="IPR000089">
    <property type="entry name" value="Biotin_lipoyl"/>
</dbReference>
<dbReference type="AlphaFoldDB" id="A0A323TK05"/>
<dbReference type="PANTHER" id="PTHR45266:SF3">
    <property type="entry name" value="OXALOACETATE DECARBOXYLASE ALPHA CHAIN"/>
    <property type="match status" value="1"/>
</dbReference>
<accession>A0A323TK05</accession>
<dbReference type="EMBL" id="PDOD01000002">
    <property type="protein sequence ID" value="PYZ93013.1"/>
    <property type="molecule type" value="Genomic_DNA"/>
</dbReference>
<dbReference type="PROSITE" id="PS50968">
    <property type="entry name" value="BIOTINYL_LIPOYL"/>
    <property type="match status" value="1"/>
</dbReference>
<keyword evidence="4" id="KW-1185">Reference proteome</keyword>